<dbReference type="InterPro" id="IPR005801">
    <property type="entry name" value="ADC_synthase"/>
</dbReference>
<dbReference type="InterPro" id="IPR015890">
    <property type="entry name" value="Chorismate_C"/>
</dbReference>
<dbReference type="Gene3D" id="3.60.120.10">
    <property type="entry name" value="Anthranilate synthase"/>
    <property type="match status" value="1"/>
</dbReference>
<sequence length="191" mass="22200">MKDEPVIVIDFNQRRLKFEKPLQVWQTCRTEQVKSIFEKVQEAIDGQYYVVGYVNYECAPAFDTKLSVCPSDEEVPLVWFGIYDKPTEEEAAREHGDYSVSDWKADIDREIYEDNIESIHAAIARGETYQVNYSTRLRAEFSGDDFAYYERLKEAQQADYSAYLNMGDTGYCPFRPSFSFTGTEMSSVRSR</sequence>
<dbReference type="AlphaFoldDB" id="A0A7G5C109"/>
<dbReference type="GO" id="GO:0000162">
    <property type="term" value="P:L-tryptophan biosynthetic process"/>
    <property type="evidence" value="ECO:0007669"/>
    <property type="project" value="TreeGrafter"/>
</dbReference>
<dbReference type="EMBL" id="CP041969">
    <property type="protein sequence ID" value="QMV42893.1"/>
    <property type="molecule type" value="Genomic_DNA"/>
</dbReference>
<reference evidence="2 3" key="1">
    <citation type="submission" date="2019-07" db="EMBL/GenBank/DDBJ databases">
        <authorList>
            <person name="Kim J.K."/>
            <person name="Cheong H.-M."/>
            <person name="Choi Y."/>
            <person name="Hwang K.J."/>
            <person name="Lee S."/>
            <person name="Choi C."/>
        </authorList>
    </citation>
    <scope>NUCLEOTIDE SEQUENCE [LARGE SCALE GENOMIC DNA]</scope>
    <source>
        <strain evidence="2 3">KS 22</strain>
    </source>
</reference>
<gene>
    <name evidence="2" type="ORF">FPL14_18140</name>
</gene>
<evidence type="ECO:0000313" key="3">
    <source>
        <dbReference type="Proteomes" id="UP000515679"/>
    </source>
</evidence>
<dbReference type="Pfam" id="PF00425">
    <property type="entry name" value="Chorismate_bind"/>
    <property type="match status" value="1"/>
</dbReference>
<dbReference type="Proteomes" id="UP000515679">
    <property type="component" value="Chromosome"/>
</dbReference>
<name>A0A7G5C109_9BACL</name>
<dbReference type="KEGG" id="cchl:FPL14_18140"/>
<accession>A0A7G5C109</accession>
<proteinExistence type="predicted"/>
<dbReference type="PANTHER" id="PTHR11236">
    <property type="entry name" value="AMINOBENZOATE/ANTHRANILATE SYNTHASE"/>
    <property type="match status" value="1"/>
</dbReference>
<evidence type="ECO:0000259" key="1">
    <source>
        <dbReference type="Pfam" id="PF00425"/>
    </source>
</evidence>
<dbReference type="InterPro" id="IPR019999">
    <property type="entry name" value="Anth_synth_I-like"/>
</dbReference>
<keyword evidence="3" id="KW-1185">Reference proteome</keyword>
<feature type="domain" description="Chorismate-utilising enzyme C-terminal" evidence="1">
    <location>
        <begin position="109"/>
        <end position="169"/>
    </location>
</feature>
<protein>
    <recommendedName>
        <fullName evidence="1">Chorismate-utilising enzyme C-terminal domain-containing protein</fullName>
    </recommendedName>
</protein>
<dbReference type="SUPFAM" id="SSF56322">
    <property type="entry name" value="ADC synthase"/>
    <property type="match status" value="1"/>
</dbReference>
<dbReference type="PANTHER" id="PTHR11236:SF50">
    <property type="entry name" value="AMINODEOXYCHORISMATE SYNTHASE COMPONENT 1"/>
    <property type="match status" value="1"/>
</dbReference>
<dbReference type="GO" id="GO:0046820">
    <property type="term" value="F:4-amino-4-deoxychorismate synthase activity"/>
    <property type="evidence" value="ECO:0007669"/>
    <property type="project" value="TreeGrafter"/>
</dbReference>
<organism evidence="2 3">
    <name type="scientific">Cohnella cholangitidis</name>
    <dbReference type="NCBI Taxonomy" id="2598458"/>
    <lineage>
        <taxon>Bacteria</taxon>
        <taxon>Bacillati</taxon>
        <taxon>Bacillota</taxon>
        <taxon>Bacilli</taxon>
        <taxon>Bacillales</taxon>
        <taxon>Paenibacillaceae</taxon>
        <taxon>Cohnella</taxon>
    </lineage>
</organism>
<evidence type="ECO:0000313" key="2">
    <source>
        <dbReference type="EMBL" id="QMV42893.1"/>
    </source>
</evidence>